<evidence type="ECO:0000313" key="2">
    <source>
        <dbReference type="EMBL" id="PMD13348.1"/>
    </source>
</evidence>
<organism evidence="2 3">
    <name type="scientific">Hyaloscypha hepaticicola</name>
    <dbReference type="NCBI Taxonomy" id="2082293"/>
    <lineage>
        <taxon>Eukaryota</taxon>
        <taxon>Fungi</taxon>
        <taxon>Dikarya</taxon>
        <taxon>Ascomycota</taxon>
        <taxon>Pezizomycotina</taxon>
        <taxon>Leotiomycetes</taxon>
        <taxon>Helotiales</taxon>
        <taxon>Hyaloscyphaceae</taxon>
        <taxon>Hyaloscypha</taxon>
    </lineage>
</organism>
<dbReference type="PANTHER" id="PTHR35043">
    <property type="entry name" value="TRANSCRIPTION FACTOR DOMAIN-CONTAINING PROTEIN"/>
    <property type="match status" value="1"/>
</dbReference>
<keyword evidence="1" id="KW-0812">Transmembrane</keyword>
<feature type="transmembrane region" description="Helical" evidence="1">
    <location>
        <begin position="217"/>
        <end position="235"/>
    </location>
</feature>
<feature type="transmembrane region" description="Helical" evidence="1">
    <location>
        <begin position="326"/>
        <end position="345"/>
    </location>
</feature>
<accession>A0A2J6PH45</accession>
<evidence type="ECO:0000256" key="1">
    <source>
        <dbReference type="SAM" id="Phobius"/>
    </source>
</evidence>
<dbReference type="EMBL" id="KZ613532">
    <property type="protein sequence ID" value="PMD13348.1"/>
    <property type="molecule type" value="Genomic_DNA"/>
</dbReference>
<dbReference type="OrthoDB" id="3546584at2759"/>
<proteinExistence type="predicted"/>
<keyword evidence="1" id="KW-0472">Membrane</keyword>
<sequence>MQKFQPNCTLPSSSPHFVEVPNVRGTLNIVWGCISIILSCTWSMLHLNVPPQFHKGAHGYFWAKSYAFLQKTMWMLFAVLAPEIFVGKALNELLSAVYNKKEMQNYAVQSSDWTLTHSFFANIGGFVLQFRAHEDQESDTNSSNSRRPGNIWILDASQLLFARECGIIKAIPPISVEAIDDKNKGDVVVKVLTLVQIVWLIMELAIRGALRLPVSQLEVVTLAFAITSILTYGMLWSKPKDAKFPILQLADRYPSSDELQDIVGRGPTSFGLPRVDCWIPNNSIHVTSAEPYNYSFLLGTLLGATAFGAPHFLGWNFVFPTRVEQILWRVSAIVTTVAPWTLLIMDQLIYRFPSSSGSQGRFVVDAYWHGDSRPRRIIWYCTTYTLVVVYVLSRLFVILEAFRCLYWLPEAIYKTTWSANIFHIS</sequence>
<protein>
    <submittedName>
        <fullName evidence="2">Uncharacterized protein</fullName>
    </submittedName>
</protein>
<keyword evidence="1" id="KW-1133">Transmembrane helix</keyword>
<dbReference type="AlphaFoldDB" id="A0A2J6PH45"/>
<gene>
    <name evidence="2" type="ORF">NA56DRAFT_737563</name>
</gene>
<feature type="transmembrane region" description="Helical" evidence="1">
    <location>
        <begin position="377"/>
        <end position="397"/>
    </location>
</feature>
<dbReference type="STRING" id="1745343.A0A2J6PH45"/>
<keyword evidence="3" id="KW-1185">Reference proteome</keyword>
<feature type="transmembrane region" description="Helical" evidence="1">
    <location>
        <begin position="296"/>
        <end position="319"/>
    </location>
</feature>
<reference evidence="2 3" key="1">
    <citation type="submission" date="2016-05" db="EMBL/GenBank/DDBJ databases">
        <title>A degradative enzymes factory behind the ericoid mycorrhizal symbiosis.</title>
        <authorList>
            <consortium name="DOE Joint Genome Institute"/>
            <person name="Martino E."/>
            <person name="Morin E."/>
            <person name="Grelet G."/>
            <person name="Kuo A."/>
            <person name="Kohler A."/>
            <person name="Daghino S."/>
            <person name="Barry K."/>
            <person name="Choi C."/>
            <person name="Cichocki N."/>
            <person name="Clum A."/>
            <person name="Copeland A."/>
            <person name="Hainaut M."/>
            <person name="Haridas S."/>
            <person name="Labutti K."/>
            <person name="Lindquist E."/>
            <person name="Lipzen A."/>
            <person name="Khouja H.-R."/>
            <person name="Murat C."/>
            <person name="Ohm R."/>
            <person name="Olson A."/>
            <person name="Spatafora J."/>
            <person name="Veneault-Fourrey C."/>
            <person name="Henrissat B."/>
            <person name="Grigoriev I."/>
            <person name="Martin F."/>
            <person name="Perotto S."/>
        </authorList>
    </citation>
    <scope>NUCLEOTIDE SEQUENCE [LARGE SCALE GENOMIC DNA]</scope>
    <source>
        <strain evidence="2 3">UAMH 7357</strain>
    </source>
</reference>
<feature type="transmembrane region" description="Helical" evidence="1">
    <location>
        <begin position="29"/>
        <end position="47"/>
    </location>
</feature>
<evidence type="ECO:0000313" key="3">
    <source>
        <dbReference type="Proteomes" id="UP000235672"/>
    </source>
</evidence>
<dbReference type="PANTHER" id="PTHR35043:SF7">
    <property type="entry name" value="TRANSCRIPTION FACTOR DOMAIN-CONTAINING PROTEIN"/>
    <property type="match status" value="1"/>
</dbReference>
<dbReference type="Proteomes" id="UP000235672">
    <property type="component" value="Unassembled WGS sequence"/>
</dbReference>
<feature type="transmembrane region" description="Helical" evidence="1">
    <location>
        <begin position="68"/>
        <end position="86"/>
    </location>
</feature>
<name>A0A2J6PH45_9HELO</name>